<evidence type="ECO:0000256" key="1">
    <source>
        <dbReference type="SAM" id="Phobius"/>
    </source>
</evidence>
<feature type="transmembrane region" description="Helical" evidence="1">
    <location>
        <begin position="206"/>
        <end position="228"/>
    </location>
</feature>
<keyword evidence="4" id="KW-1185">Reference proteome</keyword>
<dbReference type="SUPFAM" id="SSF103481">
    <property type="entry name" value="Multidrug resistance efflux transporter EmrE"/>
    <property type="match status" value="1"/>
</dbReference>
<gene>
    <name evidence="3" type="ORF">HFQ13_06335</name>
</gene>
<dbReference type="InterPro" id="IPR037185">
    <property type="entry name" value="EmrE-like"/>
</dbReference>
<keyword evidence="1" id="KW-0812">Transmembrane</keyword>
<dbReference type="Pfam" id="PF00892">
    <property type="entry name" value="EamA"/>
    <property type="match status" value="1"/>
</dbReference>
<dbReference type="GO" id="GO:0016020">
    <property type="term" value="C:membrane"/>
    <property type="evidence" value="ECO:0007669"/>
    <property type="project" value="InterPro"/>
</dbReference>
<evidence type="ECO:0000259" key="2">
    <source>
        <dbReference type="Pfam" id="PF00892"/>
    </source>
</evidence>
<dbReference type="AlphaFoldDB" id="A0AAE3CJJ2"/>
<evidence type="ECO:0000313" key="4">
    <source>
        <dbReference type="Proteomes" id="UP001197378"/>
    </source>
</evidence>
<organism evidence="3 4">
    <name type="scientific">Igneacidithiobacillus copahuensis</name>
    <dbReference type="NCBI Taxonomy" id="2724909"/>
    <lineage>
        <taxon>Bacteria</taxon>
        <taxon>Pseudomonadati</taxon>
        <taxon>Pseudomonadota</taxon>
        <taxon>Acidithiobacillia</taxon>
        <taxon>Acidithiobacillales</taxon>
        <taxon>Acidithiobacillaceae</taxon>
        <taxon>Igneacidithiobacillus</taxon>
    </lineage>
</organism>
<feature type="domain" description="EamA" evidence="2">
    <location>
        <begin position="175"/>
        <end position="312"/>
    </location>
</feature>
<protein>
    <submittedName>
        <fullName evidence="3">EamA family transporter</fullName>
    </submittedName>
</protein>
<proteinExistence type="predicted"/>
<dbReference type="RefSeq" id="WP_215871191.1">
    <property type="nucleotide sequence ID" value="NZ_JAAXYO010000084.1"/>
</dbReference>
<dbReference type="EMBL" id="JAAXYO010000084">
    <property type="protein sequence ID" value="MBU2787822.1"/>
    <property type="molecule type" value="Genomic_DNA"/>
</dbReference>
<keyword evidence="1" id="KW-1133">Transmembrane helix</keyword>
<feature type="transmembrane region" description="Helical" evidence="1">
    <location>
        <begin position="296"/>
        <end position="314"/>
    </location>
</feature>
<feature type="transmembrane region" description="Helical" evidence="1">
    <location>
        <begin position="81"/>
        <end position="100"/>
    </location>
</feature>
<feature type="transmembrane region" description="Helical" evidence="1">
    <location>
        <begin position="240"/>
        <end position="259"/>
    </location>
</feature>
<dbReference type="Proteomes" id="UP001197378">
    <property type="component" value="Unassembled WGS sequence"/>
</dbReference>
<comment type="caution">
    <text evidence="3">The sequence shown here is derived from an EMBL/GenBank/DDBJ whole genome shotgun (WGS) entry which is preliminary data.</text>
</comment>
<feature type="transmembrane region" description="Helical" evidence="1">
    <location>
        <begin position="13"/>
        <end position="30"/>
    </location>
</feature>
<feature type="transmembrane region" description="Helical" evidence="1">
    <location>
        <begin position="137"/>
        <end position="160"/>
    </location>
</feature>
<feature type="transmembrane region" description="Helical" evidence="1">
    <location>
        <begin position="51"/>
        <end position="69"/>
    </location>
</feature>
<reference evidence="3" key="1">
    <citation type="journal article" date="2021" name="ISME J.">
        <title>Genomic evolution of the class Acidithiobacillia: deep-branching Proteobacteria living in extreme acidic conditions.</title>
        <authorList>
            <person name="Moya-Beltran A."/>
            <person name="Beard S."/>
            <person name="Rojas-Villalobos C."/>
            <person name="Issotta F."/>
            <person name="Gallardo Y."/>
            <person name="Ulloa R."/>
            <person name="Giaveno A."/>
            <person name="Degli Esposti M."/>
            <person name="Johnson D.B."/>
            <person name="Quatrini R."/>
        </authorList>
    </citation>
    <scope>NUCLEOTIDE SEQUENCE</scope>
    <source>
        <strain evidence="3">VAN18-1</strain>
    </source>
</reference>
<keyword evidence="1" id="KW-0472">Membrane</keyword>
<feature type="transmembrane region" description="Helical" evidence="1">
    <location>
        <begin position="265"/>
        <end position="284"/>
    </location>
</feature>
<name>A0AAE3CJJ2_9PROT</name>
<accession>A0AAE3CJJ2</accession>
<sequence>MLIFPLRVAHLEIPLWIPITLFAAIMQTWRTGLQTRLKGTLSAEAASFVRYLYALPLELLALLFLLWRFGDDPFIGTQPLFLFFCLAGGVAQILGTLFLVRSFHSRGLVTGTAYAKTEAAQLVILTVLFLGSEIQAMAILGIFLALLGVLLLSGQGFAFVERDFWRGLREPAARYGLAAAFSFALTAIALRAASQHGDPHLPVLALGLWMLLVTNTLQTLLQGSWLLLHKRADLRASLHQWRVAWPVGVLSALGSWAWFSGFALTQVALVRGLGQVDTLLVFLFGHRILKERLGRAEIVATLLIVLGALCIIAPDIHWHG</sequence>
<evidence type="ECO:0000313" key="3">
    <source>
        <dbReference type="EMBL" id="MBU2787822.1"/>
    </source>
</evidence>
<dbReference type="InterPro" id="IPR000620">
    <property type="entry name" value="EamA_dom"/>
</dbReference>
<feature type="transmembrane region" description="Helical" evidence="1">
    <location>
        <begin position="172"/>
        <end position="194"/>
    </location>
</feature>